<comment type="caution">
    <text evidence="2">The sequence shown here is derived from an EMBL/GenBank/DDBJ whole genome shotgun (WGS) entry which is preliminary data.</text>
</comment>
<evidence type="ECO:0000313" key="2">
    <source>
        <dbReference type="EMBL" id="KAF0555920.1"/>
    </source>
</evidence>
<accession>A0A8H4B3A4</accession>
<evidence type="ECO:0000256" key="1">
    <source>
        <dbReference type="SAM" id="MobiDB-lite"/>
    </source>
</evidence>
<evidence type="ECO:0000313" key="3">
    <source>
        <dbReference type="Proteomes" id="UP000439903"/>
    </source>
</evidence>
<feature type="region of interest" description="Disordered" evidence="1">
    <location>
        <begin position="1"/>
        <end position="29"/>
    </location>
</feature>
<dbReference type="AlphaFoldDB" id="A0A8H4B3A4"/>
<dbReference type="Proteomes" id="UP000439903">
    <property type="component" value="Unassembled WGS sequence"/>
</dbReference>
<dbReference type="EMBL" id="WTPW01000037">
    <property type="protein sequence ID" value="KAF0555920.1"/>
    <property type="molecule type" value="Genomic_DNA"/>
</dbReference>
<organism evidence="2 3">
    <name type="scientific">Gigaspora margarita</name>
    <dbReference type="NCBI Taxonomy" id="4874"/>
    <lineage>
        <taxon>Eukaryota</taxon>
        <taxon>Fungi</taxon>
        <taxon>Fungi incertae sedis</taxon>
        <taxon>Mucoromycota</taxon>
        <taxon>Glomeromycotina</taxon>
        <taxon>Glomeromycetes</taxon>
        <taxon>Diversisporales</taxon>
        <taxon>Gigasporaceae</taxon>
        <taxon>Gigaspora</taxon>
    </lineage>
</organism>
<protein>
    <submittedName>
        <fullName evidence="2">Uncharacterized protein</fullName>
    </submittedName>
</protein>
<sequence length="160" mass="17939">MIETQDTVAPINNRIRTHKPNGNHKEAKKGNYVNCNASIDVNESDSNFSEENIDSTLNVSEMIETQDTGAPINNRIRVHKPNGNRSILNISEIIETQDTVAPINNRIRACKSKRNYVDHNAPIDINESDQSLSEKNIKSALNDSKIFEIQDITAPTIKKN</sequence>
<keyword evidence="3" id="KW-1185">Reference proteome</keyword>
<proteinExistence type="predicted"/>
<reference evidence="2 3" key="1">
    <citation type="journal article" date="2019" name="Environ. Microbiol.">
        <title>At the nexus of three kingdoms: the genome of the mycorrhizal fungus Gigaspora margarita provides insights into plant, endobacterial and fungal interactions.</title>
        <authorList>
            <person name="Venice F."/>
            <person name="Ghignone S."/>
            <person name="Salvioli di Fossalunga A."/>
            <person name="Amselem J."/>
            <person name="Novero M."/>
            <person name="Xianan X."/>
            <person name="Sedzielewska Toro K."/>
            <person name="Morin E."/>
            <person name="Lipzen A."/>
            <person name="Grigoriev I.V."/>
            <person name="Henrissat B."/>
            <person name="Martin F.M."/>
            <person name="Bonfante P."/>
        </authorList>
    </citation>
    <scope>NUCLEOTIDE SEQUENCE [LARGE SCALE GENOMIC DNA]</scope>
    <source>
        <strain evidence="2 3">BEG34</strain>
    </source>
</reference>
<gene>
    <name evidence="2" type="ORF">F8M41_016534</name>
</gene>
<dbReference type="OrthoDB" id="2422570at2759"/>
<name>A0A8H4B3A4_GIGMA</name>